<dbReference type="PROSITE" id="PS51257">
    <property type="entry name" value="PROKAR_LIPOPROTEIN"/>
    <property type="match status" value="1"/>
</dbReference>
<protein>
    <recommendedName>
        <fullName evidence="4">ABC transporter substrate-binding protein</fullName>
    </recommendedName>
</protein>
<dbReference type="SUPFAM" id="SSF53822">
    <property type="entry name" value="Periplasmic binding protein-like I"/>
    <property type="match status" value="1"/>
</dbReference>
<comment type="caution">
    <text evidence="2">The sequence shown here is derived from an EMBL/GenBank/DDBJ whole genome shotgun (WGS) entry which is preliminary data.</text>
</comment>
<dbReference type="eggNOG" id="COG2984">
    <property type="taxonomic scope" value="Bacteria"/>
</dbReference>
<evidence type="ECO:0000313" key="3">
    <source>
        <dbReference type="Proteomes" id="UP000013981"/>
    </source>
</evidence>
<dbReference type="Gene3D" id="3.40.50.2300">
    <property type="match status" value="2"/>
</dbReference>
<dbReference type="InterPro" id="IPR007487">
    <property type="entry name" value="ABC_transpt-TYRBP-like"/>
</dbReference>
<evidence type="ECO:0000256" key="1">
    <source>
        <dbReference type="SAM" id="SignalP"/>
    </source>
</evidence>
<sequence length="333" mass="34383">MQKRRLLAALLAGAMAFSLTACGSSNGDTGDSAAAGGDSYTVGVCQLMQHAALDAATQGFQDKLTELVEADGKSVEFDVQNASGDSATCTTIVNGFVSSGVDLIMGNGTAALQAAQSGTADIPILGTSITDYATALDMSDWTGTTGTNISGTTDLAPLDGQAEMLKELFPDAKNVGLLYCSAEPNSAYQINTIKPMLEEMGYTCTEYAFTDSNDVASIATNASASSDVIYIPTDNTAATCTETIRNVVVPAGVPVIAGEQGICSGCGVATLSIDYYELGEMTGQMAYDILVGGQNPGEMEIQPAPTFTKMYNESICQELGLTVPEGYEAIAAE</sequence>
<name>R8VUK2_9FIRM</name>
<evidence type="ECO:0008006" key="4">
    <source>
        <dbReference type="Google" id="ProtNLM"/>
    </source>
</evidence>
<proteinExistence type="predicted"/>
<accession>R8VUK2</accession>
<gene>
    <name evidence="2" type="ORF">HMPREF1526_02506</name>
</gene>
<keyword evidence="1" id="KW-0732">Signal</keyword>
<feature type="signal peptide" evidence="1">
    <location>
        <begin position="1"/>
        <end position="21"/>
    </location>
</feature>
<dbReference type="HOGENOM" id="CLU_058196_0_1_9"/>
<dbReference type="OrthoDB" id="9776955at2"/>
<dbReference type="RefSeq" id="WP_016148622.1">
    <property type="nucleotide sequence ID" value="NZ_KB976104.1"/>
</dbReference>
<dbReference type="Proteomes" id="UP000013981">
    <property type="component" value="Unassembled WGS sequence"/>
</dbReference>
<dbReference type="PANTHER" id="PTHR35271">
    <property type="entry name" value="ABC TRANSPORTER, SUBSTRATE-BINDING LIPOPROTEIN-RELATED"/>
    <property type="match status" value="1"/>
</dbReference>
<dbReference type="AlphaFoldDB" id="R8VUK2"/>
<dbReference type="CDD" id="cd06325">
    <property type="entry name" value="PBP1_ABC_unchar_transporter"/>
    <property type="match status" value="1"/>
</dbReference>
<reference evidence="2 3" key="1">
    <citation type="submission" date="2013-01" db="EMBL/GenBank/DDBJ databases">
        <title>The Genome Sequence of Butyricicoccus pullicaecorum 1.2.</title>
        <authorList>
            <consortium name="The Broad Institute Genome Sequencing Platform"/>
            <person name="Earl A."/>
            <person name="Ward D."/>
            <person name="Feldgarden M."/>
            <person name="Gevers D."/>
            <person name="Van Immerseel F."/>
            <person name="Eeckhaut V."/>
            <person name="Walker B."/>
            <person name="Young S.K."/>
            <person name="Zeng Q."/>
            <person name="Gargeya S."/>
            <person name="Fitzgerald M."/>
            <person name="Haas B."/>
            <person name="Abouelleil A."/>
            <person name="Alvarado L."/>
            <person name="Arachchi H.M."/>
            <person name="Berlin A.M."/>
            <person name="Chapman S.B."/>
            <person name="Dewar J."/>
            <person name="Goldberg J."/>
            <person name="Griggs A."/>
            <person name="Gujja S."/>
            <person name="Hansen M."/>
            <person name="Howarth C."/>
            <person name="Imamovic A."/>
            <person name="Larimer J."/>
            <person name="McCowan C."/>
            <person name="Murphy C."/>
            <person name="Neiman D."/>
            <person name="Pearson M."/>
            <person name="Priest M."/>
            <person name="Roberts A."/>
            <person name="Saif S."/>
            <person name="Shea T."/>
            <person name="Sisk P."/>
            <person name="Sykes S."/>
            <person name="Wortman J."/>
            <person name="Nusbaum C."/>
            <person name="Birren B."/>
        </authorList>
    </citation>
    <scope>NUCLEOTIDE SEQUENCE [LARGE SCALE GENOMIC DNA]</scope>
    <source>
        <strain evidence="2 3">1.2</strain>
    </source>
</reference>
<keyword evidence="3" id="KW-1185">Reference proteome</keyword>
<dbReference type="Pfam" id="PF04392">
    <property type="entry name" value="ABC_sub_bind"/>
    <property type="match status" value="1"/>
</dbReference>
<evidence type="ECO:0000313" key="2">
    <source>
        <dbReference type="EMBL" id="EOQ35926.1"/>
    </source>
</evidence>
<dbReference type="InterPro" id="IPR028082">
    <property type="entry name" value="Peripla_BP_I"/>
</dbReference>
<dbReference type="PANTHER" id="PTHR35271:SF1">
    <property type="entry name" value="ABC TRANSPORTER, SUBSTRATE-BINDING LIPOPROTEIN"/>
    <property type="match status" value="1"/>
</dbReference>
<dbReference type="PATRIC" id="fig|1203606.4.peg.2477"/>
<feature type="chain" id="PRO_5038418991" description="ABC transporter substrate-binding protein" evidence="1">
    <location>
        <begin position="22"/>
        <end position="333"/>
    </location>
</feature>
<dbReference type="EMBL" id="AQOB01000010">
    <property type="protein sequence ID" value="EOQ35926.1"/>
    <property type="molecule type" value="Genomic_DNA"/>
</dbReference>
<organism evidence="2 3">
    <name type="scientific">Butyricicoccus pullicaecorum 1.2</name>
    <dbReference type="NCBI Taxonomy" id="1203606"/>
    <lineage>
        <taxon>Bacteria</taxon>
        <taxon>Bacillati</taxon>
        <taxon>Bacillota</taxon>
        <taxon>Clostridia</taxon>
        <taxon>Eubacteriales</taxon>
        <taxon>Butyricicoccaceae</taxon>
        <taxon>Butyricicoccus</taxon>
    </lineage>
</organism>